<keyword evidence="2 6" id="KW-1003">Cell membrane</keyword>
<evidence type="ECO:0000313" key="8">
    <source>
        <dbReference type="EMBL" id="MCM2370309.1"/>
    </source>
</evidence>
<evidence type="ECO:0000256" key="4">
    <source>
        <dbReference type="ARBA" id="ARBA00022989"/>
    </source>
</evidence>
<feature type="domain" description="VTT" evidence="7">
    <location>
        <begin position="69"/>
        <end position="179"/>
    </location>
</feature>
<comment type="similarity">
    <text evidence="6">Belongs to the TVP38/TMEM64 family.</text>
</comment>
<reference evidence="8 9" key="1">
    <citation type="journal article" date="2022" name="Syst. Appl. Microbiol.">
        <title>Rhodopirellula aestuarii sp. nov., a novel member of the genus Rhodopirellula isolated from brackish sediments collected in the Tagus River estuary, Portugal.</title>
        <authorList>
            <person name="Vitorino I.R."/>
            <person name="Klimek D."/>
            <person name="Calusinska M."/>
            <person name="Lobo-da-Cunha A."/>
            <person name="Vasconcelos V."/>
            <person name="Lage O.M."/>
        </authorList>
    </citation>
    <scope>NUCLEOTIDE SEQUENCE [LARGE SCALE GENOMIC DNA]</scope>
    <source>
        <strain evidence="8 9">ICT_H3.1</strain>
    </source>
</reference>
<dbReference type="InterPro" id="IPR015414">
    <property type="entry name" value="TMEM64"/>
</dbReference>
<protein>
    <recommendedName>
        <fullName evidence="6">TVP38/TMEM64 family membrane protein</fullName>
    </recommendedName>
</protein>
<name>A0ABT0U0B8_9BACT</name>
<dbReference type="PANTHER" id="PTHR12677">
    <property type="entry name" value="GOLGI APPARATUS MEMBRANE PROTEIN TVP38-RELATED"/>
    <property type="match status" value="1"/>
</dbReference>
<evidence type="ECO:0000313" key="9">
    <source>
        <dbReference type="Proteomes" id="UP001202961"/>
    </source>
</evidence>
<gene>
    <name evidence="8" type="ORF">NB063_06690</name>
</gene>
<organism evidence="8 9">
    <name type="scientific">Aporhodopirellula aestuarii</name>
    <dbReference type="NCBI Taxonomy" id="2950107"/>
    <lineage>
        <taxon>Bacteria</taxon>
        <taxon>Pseudomonadati</taxon>
        <taxon>Planctomycetota</taxon>
        <taxon>Planctomycetia</taxon>
        <taxon>Pirellulales</taxon>
        <taxon>Pirellulaceae</taxon>
        <taxon>Aporhodopirellula</taxon>
    </lineage>
</organism>
<keyword evidence="9" id="KW-1185">Reference proteome</keyword>
<feature type="transmembrane region" description="Helical" evidence="6">
    <location>
        <begin position="74"/>
        <end position="100"/>
    </location>
</feature>
<dbReference type="Pfam" id="PF09335">
    <property type="entry name" value="VTT_dom"/>
    <property type="match status" value="1"/>
</dbReference>
<feature type="transmembrane region" description="Helical" evidence="6">
    <location>
        <begin position="196"/>
        <end position="214"/>
    </location>
</feature>
<evidence type="ECO:0000256" key="5">
    <source>
        <dbReference type="ARBA" id="ARBA00023136"/>
    </source>
</evidence>
<feature type="transmembrane region" description="Helical" evidence="6">
    <location>
        <begin position="158"/>
        <end position="176"/>
    </location>
</feature>
<evidence type="ECO:0000256" key="3">
    <source>
        <dbReference type="ARBA" id="ARBA00022692"/>
    </source>
</evidence>
<keyword evidence="3 6" id="KW-0812">Transmembrane</keyword>
<evidence type="ECO:0000256" key="1">
    <source>
        <dbReference type="ARBA" id="ARBA00004651"/>
    </source>
</evidence>
<dbReference type="PANTHER" id="PTHR12677:SF59">
    <property type="entry name" value="GOLGI APPARATUS MEMBRANE PROTEIN TVP38-RELATED"/>
    <property type="match status" value="1"/>
</dbReference>
<dbReference type="InterPro" id="IPR032816">
    <property type="entry name" value="VTT_dom"/>
</dbReference>
<comment type="subcellular location">
    <subcellularLocation>
        <location evidence="1 6">Cell membrane</location>
        <topology evidence="1 6">Multi-pass membrane protein</topology>
    </subcellularLocation>
</comment>
<comment type="caution">
    <text evidence="8">The sequence shown here is derived from an EMBL/GenBank/DDBJ whole genome shotgun (WGS) entry which is preliminary data.</text>
</comment>
<proteinExistence type="inferred from homology"/>
<dbReference type="RefSeq" id="WP_250927981.1">
    <property type="nucleotide sequence ID" value="NZ_JAMQBK010000021.1"/>
</dbReference>
<evidence type="ECO:0000259" key="7">
    <source>
        <dbReference type="Pfam" id="PF09335"/>
    </source>
</evidence>
<feature type="transmembrane region" description="Helical" evidence="6">
    <location>
        <begin position="6"/>
        <end position="28"/>
    </location>
</feature>
<keyword evidence="5 6" id="KW-0472">Membrane</keyword>
<evidence type="ECO:0000256" key="2">
    <source>
        <dbReference type="ARBA" id="ARBA00022475"/>
    </source>
</evidence>
<dbReference type="EMBL" id="JAMQBK010000021">
    <property type="protein sequence ID" value="MCM2370309.1"/>
    <property type="molecule type" value="Genomic_DNA"/>
</dbReference>
<accession>A0ABT0U0B8</accession>
<feature type="transmembrane region" description="Helical" evidence="6">
    <location>
        <begin position="40"/>
        <end position="62"/>
    </location>
</feature>
<keyword evidence="4 6" id="KW-1133">Transmembrane helix</keyword>
<sequence>MKRWIALLIGVLIVVAVWYFAGASMQFTAAAENERWLRSVVADHPVVSVGVGVIIYVLTSLIPGTTGKSIVFGWLFGFWIGLAIVSFSLATAAVLAMLTVRRFFRDWAVRRAPRIVENIDRALRRGGEATCLMTLRLVHAPYTGINYSAGATRVRVSTFAWTTLLGMLPSNMVFVLAGSRLPSLERFDEIKLWDIVSWQLLLGSTLAIAIPLVVKRLIGDNSAKENCEQGGVS</sequence>
<evidence type="ECO:0000256" key="6">
    <source>
        <dbReference type="RuleBase" id="RU366058"/>
    </source>
</evidence>
<dbReference type="Proteomes" id="UP001202961">
    <property type="component" value="Unassembled WGS sequence"/>
</dbReference>